<keyword evidence="6" id="KW-0503">Monooxygenase</keyword>
<gene>
    <name evidence="9" type="ORF">QTG54_013686</name>
</gene>
<name>A0AAD9D7D9_9STRA</name>
<evidence type="ECO:0000313" key="10">
    <source>
        <dbReference type="Proteomes" id="UP001224775"/>
    </source>
</evidence>
<evidence type="ECO:0000256" key="7">
    <source>
        <dbReference type="PIRSR" id="PIRSR602401-1"/>
    </source>
</evidence>
<dbReference type="Gene3D" id="1.10.630.10">
    <property type="entry name" value="Cytochrome P450"/>
    <property type="match status" value="1"/>
</dbReference>
<dbReference type="SUPFAM" id="SSF48264">
    <property type="entry name" value="Cytochrome P450"/>
    <property type="match status" value="1"/>
</dbReference>
<organism evidence="9 10">
    <name type="scientific">Skeletonema marinoi</name>
    <dbReference type="NCBI Taxonomy" id="267567"/>
    <lineage>
        <taxon>Eukaryota</taxon>
        <taxon>Sar</taxon>
        <taxon>Stramenopiles</taxon>
        <taxon>Ochrophyta</taxon>
        <taxon>Bacillariophyta</taxon>
        <taxon>Coscinodiscophyceae</taxon>
        <taxon>Thalassiosirophycidae</taxon>
        <taxon>Thalassiosirales</taxon>
        <taxon>Skeletonemataceae</taxon>
        <taxon>Skeletonema</taxon>
        <taxon>Skeletonema marinoi-dohrnii complex</taxon>
    </lineage>
</organism>
<protein>
    <submittedName>
        <fullName evidence="9">Cytochrome P450 family protein</fullName>
    </submittedName>
</protein>
<dbReference type="Pfam" id="PF00067">
    <property type="entry name" value="p450"/>
    <property type="match status" value="1"/>
</dbReference>
<keyword evidence="5 7" id="KW-0408">Iron</keyword>
<keyword evidence="8" id="KW-1133">Transmembrane helix</keyword>
<keyword evidence="8" id="KW-0472">Membrane</keyword>
<evidence type="ECO:0000256" key="4">
    <source>
        <dbReference type="ARBA" id="ARBA00023002"/>
    </source>
</evidence>
<keyword evidence="8" id="KW-0812">Transmembrane</keyword>
<evidence type="ECO:0000256" key="2">
    <source>
        <dbReference type="ARBA" id="ARBA00022617"/>
    </source>
</evidence>
<sequence>MSTITMATFYNPTQWHYQEVALAVGTVTAALLFLLYKVYVTVSTNGKEKKITKKSLPKSSMSILETIQMMAGRKVPIQLFDMAKDLGSWNFELNLPVPGHPKVVVVAEAEDARSIFRDSLTEKPKSIYGQLMEMSPTKSPSMFAMQTGAEWHRRRKGTAPAFSQTHIRRMNQVAVKHTEKWLKEILTPMVQNNESFDVVKELLKVVLRAFSETALQYDISDEEIYMFITEWDLIAKEYVLKSAANPFRKYLTAILPERRRAVQACDSVYKLFHRIIKNYRNLDSPMEGTVIDLIMKNPTFKNDENIIASELFLYMVAGHDTTAISVSWVLMELGKNPQEQRSLREALSKMKPEEWSKSELLRNVAREGMRLHPVSSHAITRELGRDMITKKGYFLQKGTLAFLPFYVIFRNNEIFEDVEAFLPSRWENPTESMKRAFIPFATGVQNCVGQALANAELHSILARMIYEFDFSVEDEGYPEGSLVFTPVGLRMKATRVKP</sequence>
<comment type="caution">
    <text evidence="9">The sequence shown here is derived from an EMBL/GenBank/DDBJ whole genome shotgun (WGS) entry which is preliminary data.</text>
</comment>
<feature type="binding site" description="axial binding residue" evidence="7">
    <location>
        <position position="447"/>
    </location>
    <ligand>
        <name>heme</name>
        <dbReference type="ChEBI" id="CHEBI:30413"/>
    </ligand>
    <ligandPart>
        <name>Fe</name>
        <dbReference type="ChEBI" id="CHEBI:18248"/>
    </ligandPart>
</feature>
<evidence type="ECO:0000256" key="6">
    <source>
        <dbReference type="ARBA" id="ARBA00023033"/>
    </source>
</evidence>
<dbReference type="InterPro" id="IPR002401">
    <property type="entry name" value="Cyt_P450_E_grp-I"/>
</dbReference>
<evidence type="ECO:0000256" key="3">
    <source>
        <dbReference type="ARBA" id="ARBA00022723"/>
    </source>
</evidence>
<dbReference type="InterPro" id="IPR050196">
    <property type="entry name" value="Cytochrome_P450_Monoox"/>
</dbReference>
<dbReference type="GO" id="GO:0016705">
    <property type="term" value="F:oxidoreductase activity, acting on paired donors, with incorporation or reduction of molecular oxygen"/>
    <property type="evidence" value="ECO:0007669"/>
    <property type="project" value="InterPro"/>
</dbReference>
<comment type="similarity">
    <text evidence="1">Belongs to the cytochrome P450 family.</text>
</comment>
<proteinExistence type="inferred from homology"/>
<evidence type="ECO:0000256" key="5">
    <source>
        <dbReference type="ARBA" id="ARBA00023004"/>
    </source>
</evidence>
<evidence type="ECO:0000313" key="9">
    <source>
        <dbReference type="EMBL" id="KAK1735523.1"/>
    </source>
</evidence>
<comment type="cofactor">
    <cofactor evidence="7">
        <name>heme</name>
        <dbReference type="ChEBI" id="CHEBI:30413"/>
    </cofactor>
</comment>
<dbReference type="PANTHER" id="PTHR24291:SF50">
    <property type="entry name" value="BIFUNCTIONAL ALBAFLAVENONE MONOOXYGENASE_TERPENE SYNTHASE"/>
    <property type="match status" value="1"/>
</dbReference>
<dbReference type="GO" id="GO:0005506">
    <property type="term" value="F:iron ion binding"/>
    <property type="evidence" value="ECO:0007669"/>
    <property type="project" value="InterPro"/>
</dbReference>
<dbReference type="EMBL" id="JATAAI010000033">
    <property type="protein sequence ID" value="KAK1735523.1"/>
    <property type="molecule type" value="Genomic_DNA"/>
</dbReference>
<keyword evidence="2 7" id="KW-0349">Heme</keyword>
<dbReference type="AlphaFoldDB" id="A0AAD9D7D9"/>
<evidence type="ECO:0000256" key="8">
    <source>
        <dbReference type="SAM" id="Phobius"/>
    </source>
</evidence>
<accession>A0AAD9D7D9</accession>
<dbReference type="InterPro" id="IPR036396">
    <property type="entry name" value="Cyt_P450_sf"/>
</dbReference>
<dbReference type="PRINTS" id="PR00385">
    <property type="entry name" value="P450"/>
</dbReference>
<dbReference type="InterPro" id="IPR001128">
    <property type="entry name" value="Cyt_P450"/>
</dbReference>
<evidence type="ECO:0000256" key="1">
    <source>
        <dbReference type="ARBA" id="ARBA00010617"/>
    </source>
</evidence>
<keyword evidence="3 7" id="KW-0479">Metal-binding</keyword>
<dbReference type="GO" id="GO:0004497">
    <property type="term" value="F:monooxygenase activity"/>
    <property type="evidence" value="ECO:0007669"/>
    <property type="project" value="UniProtKB-KW"/>
</dbReference>
<dbReference type="CDD" id="cd00302">
    <property type="entry name" value="cytochrome_P450"/>
    <property type="match status" value="1"/>
</dbReference>
<reference evidence="9" key="1">
    <citation type="submission" date="2023-06" db="EMBL/GenBank/DDBJ databases">
        <title>Survivors Of The Sea: Transcriptome response of Skeletonema marinoi to long-term dormancy.</title>
        <authorList>
            <person name="Pinder M.I.M."/>
            <person name="Kourtchenko O."/>
            <person name="Robertson E.K."/>
            <person name="Larsson T."/>
            <person name="Maumus F."/>
            <person name="Osuna-Cruz C.M."/>
            <person name="Vancaester E."/>
            <person name="Stenow R."/>
            <person name="Vandepoele K."/>
            <person name="Ploug H."/>
            <person name="Bruchert V."/>
            <person name="Godhe A."/>
            <person name="Topel M."/>
        </authorList>
    </citation>
    <scope>NUCLEOTIDE SEQUENCE</scope>
    <source>
        <strain evidence="9">R05AC</strain>
    </source>
</reference>
<dbReference type="PRINTS" id="PR00463">
    <property type="entry name" value="EP450I"/>
</dbReference>
<dbReference type="PANTHER" id="PTHR24291">
    <property type="entry name" value="CYTOCHROME P450 FAMILY 4"/>
    <property type="match status" value="1"/>
</dbReference>
<dbReference type="GO" id="GO:0020037">
    <property type="term" value="F:heme binding"/>
    <property type="evidence" value="ECO:0007669"/>
    <property type="project" value="InterPro"/>
</dbReference>
<dbReference type="Proteomes" id="UP001224775">
    <property type="component" value="Unassembled WGS sequence"/>
</dbReference>
<keyword evidence="10" id="KW-1185">Reference proteome</keyword>
<feature type="transmembrane region" description="Helical" evidence="8">
    <location>
        <begin position="20"/>
        <end position="40"/>
    </location>
</feature>
<keyword evidence="4" id="KW-0560">Oxidoreductase</keyword>